<evidence type="ECO:0000256" key="6">
    <source>
        <dbReference type="PROSITE-ProRule" id="PRU00050"/>
    </source>
</evidence>
<dbReference type="OrthoDB" id="9793421at2"/>
<dbReference type="SMART" id="SM00448">
    <property type="entry name" value="REC"/>
    <property type="match status" value="1"/>
</dbReference>
<dbReference type="Gene3D" id="3.40.50.2300">
    <property type="match status" value="1"/>
</dbReference>
<evidence type="ECO:0000256" key="5">
    <source>
        <dbReference type="HAMAP-Rule" id="MF_00099"/>
    </source>
</evidence>
<feature type="active site" evidence="5 6">
    <location>
        <position position="218"/>
    </location>
</feature>
<protein>
    <recommendedName>
        <fullName evidence="5">Protein-glutamate methylesterase/protein-glutamine glutaminase</fullName>
        <ecNumber evidence="5">3.1.1.61</ecNumber>
        <ecNumber evidence="5">3.5.1.44</ecNumber>
    </recommendedName>
</protein>
<comment type="domain">
    <text evidence="5">Contains a C-terminal catalytic domain, and an N-terminal region which modulates catalytic activity.</text>
</comment>
<dbReference type="GO" id="GO:0006935">
    <property type="term" value="P:chemotaxis"/>
    <property type="evidence" value="ECO:0007669"/>
    <property type="project" value="UniProtKB-UniRule"/>
</dbReference>
<dbReference type="PROSITE" id="PS50110">
    <property type="entry name" value="RESPONSE_REGULATORY"/>
    <property type="match status" value="1"/>
</dbReference>
<dbReference type="EC" id="3.1.1.61" evidence="5"/>
<name>A0A4Q7YZW6_9BACT</name>
<dbReference type="InterPro" id="IPR035909">
    <property type="entry name" value="CheB_C"/>
</dbReference>
<dbReference type="InterPro" id="IPR000673">
    <property type="entry name" value="Sig_transdc_resp-reg_Me-estase"/>
</dbReference>
<evidence type="ECO:0000256" key="3">
    <source>
        <dbReference type="ARBA" id="ARBA00022801"/>
    </source>
</evidence>
<gene>
    <name evidence="5" type="primary">cheB</name>
    <name evidence="11" type="ORF">BDD14_5027</name>
</gene>
<keyword evidence="12" id="KW-1185">Reference proteome</keyword>
<accession>A0A4Q7YZW6</accession>
<dbReference type="RefSeq" id="WP_130421878.1">
    <property type="nucleotide sequence ID" value="NZ_SHKW01000001.1"/>
</dbReference>
<keyword evidence="5 7" id="KW-0597">Phosphoprotein</keyword>
<evidence type="ECO:0000256" key="7">
    <source>
        <dbReference type="PROSITE-ProRule" id="PRU00169"/>
    </source>
</evidence>
<dbReference type="NCBIfam" id="NF001965">
    <property type="entry name" value="PRK00742.1"/>
    <property type="match status" value="1"/>
</dbReference>
<dbReference type="EC" id="3.5.1.44" evidence="5"/>
<dbReference type="PROSITE" id="PS50122">
    <property type="entry name" value="CHEB"/>
    <property type="match status" value="1"/>
</dbReference>
<dbReference type="PIRSF" id="PIRSF000876">
    <property type="entry name" value="RR_chemtxs_CheB"/>
    <property type="match status" value="1"/>
</dbReference>
<evidence type="ECO:0000259" key="10">
    <source>
        <dbReference type="PROSITE" id="PS50122"/>
    </source>
</evidence>
<feature type="domain" description="Response regulatory" evidence="9">
    <location>
        <begin position="10"/>
        <end position="136"/>
    </location>
</feature>
<evidence type="ECO:0000256" key="1">
    <source>
        <dbReference type="ARBA" id="ARBA00022490"/>
    </source>
</evidence>
<dbReference type="InterPro" id="IPR011006">
    <property type="entry name" value="CheY-like_superfamily"/>
</dbReference>
<dbReference type="GO" id="GO:0050568">
    <property type="term" value="F:protein-glutamine glutaminase activity"/>
    <property type="evidence" value="ECO:0007669"/>
    <property type="project" value="UniProtKB-UniRule"/>
</dbReference>
<comment type="PTM">
    <text evidence="5">Phosphorylated by CheA. Phosphorylation of the N-terminal regulatory domain activates the methylesterase activity.</text>
</comment>
<comment type="subcellular location">
    <subcellularLocation>
        <location evidence="5">Cytoplasm</location>
    </subcellularLocation>
</comment>
<dbReference type="InterPro" id="IPR001789">
    <property type="entry name" value="Sig_transdc_resp-reg_receiver"/>
</dbReference>
<sequence length="404" mass="42904">MSIFATRPLRILAADDSAVMRGIMRTMFERHAKDSRSELPKMELVGFSRDGVECLEEVTRLSPDVLVLDLEMPRMNGLDVLDRLRHTKPRLPVIMCSSHTEMGARATLDALARGAADYVMKPAGQRDLASALASLAEQLLPRIAAFAAERNRPESAAQVPPALPRVATPGRPGESVASAGTPIEVLVIGVSTGGPTALEQLLPRLAVDLPVPILIVQHMPKLFTNVLAERLDRCCGLRIAEAYHGAPLQPGGVWLAPGDAHMEVAPRAGLQDKGGASGQVRLHYRDPLHHCRPAVDYLFLSAARMYGAGTLAVVLTGMGSDGLDGARAVHDRGGVVLAQDEASSAVWGMPGRVAESGIAAAVLPLDGMAREVNQRISAGRREIGATPGTVSVPGSRREVAHGLY</sequence>
<proteinExistence type="inferred from homology"/>
<dbReference type="Pfam" id="PF01339">
    <property type="entry name" value="CheB_methylest"/>
    <property type="match status" value="1"/>
</dbReference>
<feature type="active site" evidence="5 6">
    <location>
        <position position="321"/>
    </location>
</feature>
<feature type="domain" description="CheB-type methylesterase" evidence="10">
    <location>
        <begin position="179"/>
        <end position="379"/>
    </location>
</feature>
<dbReference type="EMBL" id="SHKW01000001">
    <property type="protein sequence ID" value="RZU43368.1"/>
    <property type="molecule type" value="Genomic_DNA"/>
</dbReference>
<dbReference type="Gene3D" id="3.40.50.180">
    <property type="entry name" value="Methylesterase CheB, C-terminal domain"/>
    <property type="match status" value="1"/>
</dbReference>
<keyword evidence="2 5" id="KW-0145">Chemotaxis</keyword>
<dbReference type="GO" id="GO:0008984">
    <property type="term" value="F:protein-glutamate methylesterase activity"/>
    <property type="evidence" value="ECO:0007669"/>
    <property type="project" value="UniProtKB-UniRule"/>
</dbReference>
<comment type="catalytic activity">
    <reaction evidence="5">
        <text>L-glutaminyl-[protein] + H2O = L-glutamyl-[protein] + NH4(+)</text>
        <dbReference type="Rhea" id="RHEA:16441"/>
        <dbReference type="Rhea" id="RHEA-COMP:10207"/>
        <dbReference type="Rhea" id="RHEA-COMP:10208"/>
        <dbReference type="ChEBI" id="CHEBI:15377"/>
        <dbReference type="ChEBI" id="CHEBI:28938"/>
        <dbReference type="ChEBI" id="CHEBI:29973"/>
        <dbReference type="ChEBI" id="CHEBI:30011"/>
        <dbReference type="EC" id="3.5.1.44"/>
    </reaction>
</comment>
<feature type="region of interest" description="Disordered" evidence="8">
    <location>
        <begin position="154"/>
        <end position="176"/>
    </location>
</feature>
<organism evidence="11 12">
    <name type="scientific">Edaphobacter modestus</name>
    <dbReference type="NCBI Taxonomy" id="388466"/>
    <lineage>
        <taxon>Bacteria</taxon>
        <taxon>Pseudomonadati</taxon>
        <taxon>Acidobacteriota</taxon>
        <taxon>Terriglobia</taxon>
        <taxon>Terriglobales</taxon>
        <taxon>Acidobacteriaceae</taxon>
        <taxon>Edaphobacter</taxon>
    </lineage>
</organism>
<keyword evidence="1 5" id="KW-0963">Cytoplasm</keyword>
<comment type="caution">
    <text evidence="11">The sequence shown here is derived from an EMBL/GenBank/DDBJ whole genome shotgun (WGS) entry which is preliminary data.</text>
</comment>
<dbReference type="AlphaFoldDB" id="A0A4Q7YZW6"/>
<comment type="catalytic activity">
    <reaction evidence="4 5">
        <text>[protein]-L-glutamate 5-O-methyl ester + H2O = L-glutamyl-[protein] + methanol + H(+)</text>
        <dbReference type="Rhea" id="RHEA:23236"/>
        <dbReference type="Rhea" id="RHEA-COMP:10208"/>
        <dbReference type="Rhea" id="RHEA-COMP:10311"/>
        <dbReference type="ChEBI" id="CHEBI:15377"/>
        <dbReference type="ChEBI" id="CHEBI:15378"/>
        <dbReference type="ChEBI" id="CHEBI:17790"/>
        <dbReference type="ChEBI" id="CHEBI:29973"/>
        <dbReference type="ChEBI" id="CHEBI:82795"/>
        <dbReference type="EC" id="3.1.1.61"/>
    </reaction>
</comment>
<dbReference type="InterPro" id="IPR008248">
    <property type="entry name" value="CheB-like"/>
</dbReference>
<dbReference type="PANTHER" id="PTHR42872">
    <property type="entry name" value="PROTEIN-GLUTAMATE METHYLESTERASE/PROTEIN-GLUTAMINE GLUTAMINASE"/>
    <property type="match status" value="1"/>
</dbReference>
<comment type="similarity">
    <text evidence="5">Belongs to the CheB family.</text>
</comment>
<evidence type="ECO:0000313" key="12">
    <source>
        <dbReference type="Proteomes" id="UP000292958"/>
    </source>
</evidence>
<evidence type="ECO:0000313" key="11">
    <source>
        <dbReference type="EMBL" id="RZU43368.1"/>
    </source>
</evidence>
<dbReference type="CDD" id="cd16432">
    <property type="entry name" value="CheB_Rec"/>
    <property type="match status" value="1"/>
</dbReference>
<dbReference type="SUPFAM" id="SSF52172">
    <property type="entry name" value="CheY-like"/>
    <property type="match status" value="1"/>
</dbReference>
<dbReference type="Pfam" id="PF00072">
    <property type="entry name" value="Response_reg"/>
    <property type="match status" value="1"/>
</dbReference>
<evidence type="ECO:0000256" key="4">
    <source>
        <dbReference type="ARBA" id="ARBA00048267"/>
    </source>
</evidence>
<reference evidence="11 12" key="1">
    <citation type="submission" date="2019-02" db="EMBL/GenBank/DDBJ databases">
        <title>Genomic Encyclopedia of Archaeal and Bacterial Type Strains, Phase II (KMG-II): from individual species to whole genera.</title>
        <authorList>
            <person name="Goeker M."/>
        </authorList>
    </citation>
    <scope>NUCLEOTIDE SEQUENCE [LARGE SCALE GENOMIC DNA]</scope>
    <source>
        <strain evidence="11 12">DSM 18101</strain>
    </source>
</reference>
<dbReference type="SUPFAM" id="SSF52738">
    <property type="entry name" value="Methylesterase CheB, C-terminal domain"/>
    <property type="match status" value="1"/>
</dbReference>
<evidence type="ECO:0000256" key="8">
    <source>
        <dbReference type="SAM" id="MobiDB-lite"/>
    </source>
</evidence>
<dbReference type="PANTHER" id="PTHR42872:SF6">
    <property type="entry name" value="PROTEIN-GLUTAMATE METHYLESTERASE_PROTEIN-GLUTAMINE GLUTAMINASE"/>
    <property type="match status" value="1"/>
</dbReference>
<feature type="modified residue" description="4-aspartylphosphate" evidence="5 7">
    <location>
        <position position="69"/>
    </location>
</feature>
<feature type="active site" evidence="5 6">
    <location>
        <position position="191"/>
    </location>
</feature>
<keyword evidence="3 5" id="KW-0378">Hydrolase</keyword>
<comment type="function">
    <text evidence="5">Involved in chemotaxis. Part of a chemotaxis signal transduction system that modulates chemotaxis in response to various stimuli. Catalyzes the demethylation of specific methylglutamate residues introduced into the chemoreceptors (methyl-accepting chemotaxis proteins or MCP) by CheR. Also mediates the irreversible deamidation of specific glutamine residues to glutamic acid.</text>
</comment>
<evidence type="ECO:0000259" key="9">
    <source>
        <dbReference type="PROSITE" id="PS50110"/>
    </source>
</evidence>
<dbReference type="Proteomes" id="UP000292958">
    <property type="component" value="Unassembled WGS sequence"/>
</dbReference>
<dbReference type="GO" id="GO:0005737">
    <property type="term" value="C:cytoplasm"/>
    <property type="evidence" value="ECO:0007669"/>
    <property type="project" value="UniProtKB-SubCell"/>
</dbReference>
<evidence type="ECO:0000256" key="2">
    <source>
        <dbReference type="ARBA" id="ARBA00022500"/>
    </source>
</evidence>
<dbReference type="CDD" id="cd17541">
    <property type="entry name" value="REC_CheB-like"/>
    <property type="match status" value="1"/>
</dbReference>
<dbReference type="GO" id="GO:0000156">
    <property type="term" value="F:phosphorelay response regulator activity"/>
    <property type="evidence" value="ECO:0007669"/>
    <property type="project" value="InterPro"/>
</dbReference>
<dbReference type="HAMAP" id="MF_00099">
    <property type="entry name" value="CheB_chemtxs"/>
    <property type="match status" value="1"/>
</dbReference>